<accession>A0A2R6WR13</accession>
<dbReference type="OrthoDB" id="1425072at2759"/>
<reference evidence="2" key="1">
    <citation type="journal article" date="2017" name="Cell">
        <title>Insights into land plant evolution garnered from the Marchantia polymorpha genome.</title>
        <authorList>
            <person name="Bowman J.L."/>
            <person name="Kohchi T."/>
            <person name="Yamato K.T."/>
            <person name="Jenkins J."/>
            <person name="Shu S."/>
            <person name="Ishizaki K."/>
            <person name="Yamaoka S."/>
            <person name="Nishihama R."/>
            <person name="Nakamura Y."/>
            <person name="Berger F."/>
            <person name="Adam C."/>
            <person name="Aki S.S."/>
            <person name="Althoff F."/>
            <person name="Araki T."/>
            <person name="Arteaga-Vazquez M.A."/>
            <person name="Balasubrmanian S."/>
            <person name="Barry K."/>
            <person name="Bauer D."/>
            <person name="Boehm C.R."/>
            <person name="Briginshaw L."/>
            <person name="Caballero-Perez J."/>
            <person name="Catarino B."/>
            <person name="Chen F."/>
            <person name="Chiyoda S."/>
            <person name="Chovatia M."/>
            <person name="Davies K.M."/>
            <person name="Delmans M."/>
            <person name="Demura T."/>
            <person name="Dierschke T."/>
            <person name="Dolan L."/>
            <person name="Dorantes-Acosta A.E."/>
            <person name="Eklund D.M."/>
            <person name="Florent S.N."/>
            <person name="Flores-Sandoval E."/>
            <person name="Fujiyama A."/>
            <person name="Fukuzawa H."/>
            <person name="Galik B."/>
            <person name="Grimanelli D."/>
            <person name="Grimwood J."/>
            <person name="Grossniklaus U."/>
            <person name="Hamada T."/>
            <person name="Haseloff J."/>
            <person name="Hetherington A.J."/>
            <person name="Higo A."/>
            <person name="Hirakawa Y."/>
            <person name="Hundley H.N."/>
            <person name="Ikeda Y."/>
            <person name="Inoue K."/>
            <person name="Inoue S.I."/>
            <person name="Ishida S."/>
            <person name="Jia Q."/>
            <person name="Kakita M."/>
            <person name="Kanazawa T."/>
            <person name="Kawai Y."/>
            <person name="Kawashima T."/>
            <person name="Kennedy M."/>
            <person name="Kinose K."/>
            <person name="Kinoshita T."/>
            <person name="Kohara Y."/>
            <person name="Koide E."/>
            <person name="Komatsu K."/>
            <person name="Kopischke S."/>
            <person name="Kubo M."/>
            <person name="Kyozuka J."/>
            <person name="Lagercrantz U."/>
            <person name="Lin S.S."/>
            <person name="Lindquist E."/>
            <person name="Lipzen A.M."/>
            <person name="Lu C.W."/>
            <person name="De Luna E."/>
            <person name="Martienssen R.A."/>
            <person name="Minamino N."/>
            <person name="Mizutani M."/>
            <person name="Mizutani M."/>
            <person name="Mochizuki N."/>
            <person name="Monte I."/>
            <person name="Mosher R."/>
            <person name="Nagasaki H."/>
            <person name="Nakagami H."/>
            <person name="Naramoto S."/>
            <person name="Nishitani K."/>
            <person name="Ohtani M."/>
            <person name="Okamoto T."/>
            <person name="Okumura M."/>
            <person name="Phillips J."/>
            <person name="Pollak B."/>
            <person name="Reinders A."/>
            <person name="Rovekamp M."/>
            <person name="Sano R."/>
            <person name="Sawa S."/>
            <person name="Schmid M.W."/>
            <person name="Shirakawa M."/>
            <person name="Solano R."/>
            <person name="Spunde A."/>
            <person name="Suetsugu N."/>
            <person name="Sugano S."/>
            <person name="Sugiyama A."/>
            <person name="Sun R."/>
            <person name="Suzuki Y."/>
            <person name="Takenaka M."/>
            <person name="Takezawa D."/>
            <person name="Tomogane H."/>
            <person name="Tsuzuki M."/>
            <person name="Ueda T."/>
            <person name="Umeda M."/>
            <person name="Ward J.M."/>
            <person name="Watanabe Y."/>
            <person name="Yazaki K."/>
            <person name="Yokoyama R."/>
            <person name="Yoshitake Y."/>
            <person name="Yotsui I."/>
            <person name="Zachgo S."/>
            <person name="Schmutz J."/>
        </authorList>
    </citation>
    <scope>NUCLEOTIDE SEQUENCE [LARGE SCALE GENOMIC DNA]</scope>
    <source>
        <strain evidence="2">Tak-1</strain>
    </source>
</reference>
<feature type="non-terminal residue" evidence="1">
    <location>
        <position position="1"/>
    </location>
</feature>
<evidence type="ECO:0000313" key="2">
    <source>
        <dbReference type="Proteomes" id="UP000244005"/>
    </source>
</evidence>
<gene>
    <name evidence="1" type="ORF">MARPO_0065s0075</name>
</gene>
<organism evidence="1 2">
    <name type="scientific">Marchantia polymorpha</name>
    <name type="common">Common liverwort</name>
    <name type="synonym">Marchantia aquatica</name>
    <dbReference type="NCBI Taxonomy" id="3197"/>
    <lineage>
        <taxon>Eukaryota</taxon>
        <taxon>Viridiplantae</taxon>
        <taxon>Streptophyta</taxon>
        <taxon>Embryophyta</taxon>
        <taxon>Marchantiophyta</taxon>
        <taxon>Marchantiopsida</taxon>
        <taxon>Marchantiidae</taxon>
        <taxon>Marchantiales</taxon>
        <taxon>Marchantiaceae</taxon>
        <taxon>Marchantia</taxon>
    </lineage>
</organism>
<name>A0A2R6WR13_MARPO</name>
<dbReference type="EMBL" id="KZ772737">
    <property type="protein sequence ID" value="PTQ36276.1"/>
    <property type="molecule type" value="Genomic_DNA"/>
</dbReference>
<protein>
    <submittedName>
        <fullName evidence="1">Uncharacterized protein</fullName>
    </submittedName>
</protein>
<keyword evidence="2" id="KW-1185">Reference proteome</keyword>
<proteinExistence type="predicted"/>
<evidence type="ECO:0000313" key="1">
    <source>
        <dbReference type="EMBL" id="PTQ36276.1"/>
    </source>
</evidence>
<sequence>FKILRLNFGVLSTVCPRCLRSEDKLLSAFFLWERGRRAQLSSDEQPIQNSYGQEESNCLIKTKHCVDFHGC</sequence>
<dbReference type="Proteomes" id="UP000244005">
    <property type="component" value="Unassembled WGS sequence"/>
</dbReference>
<dbReference type="AlphaFoldDB" id="A0A2R6WR13"/>